<dbReference type="PANTHER" id="PTHR42791:SF16">
    <property type="entry name" value="N-ACETYLTRANSFERASE DOMAIN-CONTAINING PROTEIN"/>
    <property type="match status" value="1"/>
</dbReference>
<dbReference type="PROSITE" id="PS51186">
    <property type="entry name" value="GNAT"/>
    <property type="match status" value="1"/>
</dbReference>
<dbReference type="AlphaFoldDB" id="A0A364NA11"/>
<evidence type="ECO:0000313" key="3">
    <source>
        <dbReference type="Proteomes" id="UP000249619"/>
    </source>
</evidence>
<dbReference type="STRING" id="183478.A0A364NA11"/>
<dbReference type="OrthoDB" id="2115692at2759"/>
<name>A0A364NA11_STELY</name>
<protein>
    <recommendedName>
        <fullName evidence="1">N-acetyltransferase domain-containing protein</fullName>
    </recommendedName>
</protein>
<dbReference type="PANTHER" id="PTHR42791">
    <property type="entry name" value="GNAT FAMILY ACETYLTRANSFERASE"/>
    <property type="match status" value="1"/>
</dbReference>
<gene>
    <name evidence="2" type="ORF">DDE83_002422</name>
</gene>
<dbReference type="InterPro" id="IPR016181">
    <property type="entry name" value="Acyl_CoA_acyltransferase"/>
</dbReference>
<dbReference type="GO" id="GO:0016747">
    <property type="term" value="F:acyltransferase activity, transferring groups other than amino-acyl groups"/>
    <property type="evidence" value="ECO:0007669"/>
    <property type="project" value="InterPro"/>
</dbReference>
<dbReference type="SUPFAM" id="SSF55729">
    <property type="entry name" value="Acyl-CoA N-acyltransferases (Nat)"/>
    <property type="match status" value="1"/>
</dbReference>
<proteinExistence type="predicted"/>
<evidence type="ECO:0000259" key="1">
    <source>
        <dbReference type="PROSITE" id="PS51186"/>
    </source>
</evidence>
<dbReference type="EMBL" id="QGDH01000025">
    <property type="protein sequence ID" value="RAR14155.1"/>
    <property type="molecule type" value="Genomic_DNA"/>
</dbReference>
<keyword evidence="3" id="KW-1185">Reference proteome</keyword>
<dbReference type="InterPro" id="IPR052523">
    <property type="entry name" value="Trichothecene_AcTrans"/>
</dbReference>
<feature type="domain" description="N-acetyltransferase" evidence="1">
    <location>
        <begin position="61"/>
        <end position="215"/>
    </location>
</feature>
<dbReference type="CDD" id="cd04301">
    <property type="entry name" value="NAT_SF"/>
    <property type="match status" value="1"/>
</dbReference>
<dbReference type="InterPro" id="IPR000182">
    <property type="entry name" value="GNAT_dom"/>
</dbReference>
<evidence type="ECO:0000313" key="2">
    <source>
        <dbReference type="EMBL" id="RAR14155.1"/>
    </source>
</evidence>
<sequence>MHLRLAKPSDEPVIVDICARAFLEEDLFGRVIHPYRAQYPNDVQIFWHDWVRNDWANPRNRIIVAVTTAEGGEHEKIIGAAIWQRQGDDPGAQKIITEWTDPGTFPALLSTHNRALNPSKKTILADSVPYTKHYWAGSCATNWYLSLCCVDPDLKGRGAGRLLVRWGLDHAEEEGVRASVMASEGSDEFYLKCGFDEVVGNANEGEGNPLRKEDVKGGNILFTWVRDSAAIEERAQ</sequence>
<dbReference type="Proteomes" id="UP000249619">
    <property type="component" value="Unassembled WGS sequence"/>
</dbReference>
<reference evidence="3" key="1">
    <citation type="submission" date="2018-05" db="EMBL/GenBank/DDBJ databases">
        <title>Draft genome sequence of Stemphylium lycopersici strain CIDEFI 213.</title>
        <authorList>
            <person name="Medina R."/>
            <person name="Franco M.E.E."/>
            <person name="Lucentini C.G."/>
            <person name="Saparrat M.C.N."/>
            <person name="Balatti P.A."/>
        </authorList>
    </citation>
    <scope>NUCLEOTIDE SEQUENCE [LARGE SCALE GENOMIC DNA]</scope>
    <source>
        <strain evidence="3">CIDEFI 213</strain>
    </source>
</reference>
<accession>A0A364NA11</accession>
<dbReference type="Pfam" id="PF00583">
    <property type="entry name" value="Acetyltransf_1"/>
    <property type="match status" value="1"/>
</dbReference>
<organism evidence="2 3">
    <name type="scientific">Stemphylium lycopersici</name>
    <name type="common">Tomato gray leaf spot disease fungus</name>
    <name type="synonym">Thyrospora lycopersici</name>
    <dbReference type="NCBI Taxonomy" id="183478"/>
    <lineage>
        <taxon>Eukaryota</taxon>
        <taxon>Fungi</taxon>
        <taxon>Dikarya</taxon>
        <taxon>Ascomycota</taxon>
        <taxon>Pezizomycotina</taxon>
        <taxon>Dothideomycetes</taxon>
        <taxon>Pleosporomycetidae</taxon>
        <taxon>Pleosporales</taxon>
        <taxon>Pleosporineae</taxon>
        <taxon>Pleosporaceae</taxon>
        <taxon>Stemphylium</taxon>
    </lineage>
</organism>
<comment type="caution">
    <text evidence="2">The sequence shown here is derived from an EMBL/GenBank/DDBJ whole genome shotgun (WGS) entry which is preliminary data.</text>
</comment>
<dbReference type="Gene3D" id="3.40.630.30">
    <property type="match status" value="1"/>
</dbReference>